<keyword evidence="2" id="KW-1185">Reference proteome</keyword>
<evidence type="ECO:0000313" key="1">
    <source>
        <dbReference type="EMBL" id="KAI3950372.1"/>
    </source>
</evidence>
<comment type="caution">
    <text evidence="1">The sequence shown here is derived from an EMBL/GenBank/DDBJ whole genome shotgun (WGS) entry which is preliminary data.</text>
</comment>
<dbReference type="EMBL" id="JAJJMB010002868">
    <property type="protein sequence ID" value="KAI3950372.1"/>
    <property type="molecule type" value="Genomic_DNA"/>
</dbReference>
<dbReference type="AlphaFoldDB" id="A0AAD4TCW0"/>
<sequence>METIAISNSTPNYLHLKLLELQKLLTLLELMGVNGIHRGPDSAKCATGTGELVQDTASGEELSFCSSALDMSESPQVV</sequence>
<dbReference type="Proteomes" id="UP001202328">
    <property type="component" value="Unassembled WGS sequence"/>
</dbReference>
<name>A0AAD4TCW0_9MAGN</name>
<accession>A0AAD4TCW0</accession>
<protein>
    <submittedName>
        <fullName evidence="1">Uncharacterized protein</fullName>
    </submittedName>
</protein>
<organism evidence="1 2">
    <name type="scientific">Papaver atlanticum</name>
    <dbReference type="NCBI Taxonomy" id="357466"/>
    <lineage>
        <taxon>Eukaryota</taxon>
        <taxon>Viridiplantae</taxon>
        <taxon>Streptophyta</taxon>
        <taxon>Embryophyta</taxon>
        <taxon>Tracheophyta</taxon>
        <taxon>Spermatophyta</taxon>
        <taxon>Magnoliopsida</taxon>
        <taxon>Ranunculales</taxon>
        <taxon>Papaveraceae</taxon>
        <taxon>Papaveroideae</taxon>
        <taxon>Papaver</taxon>
    </lineage>
</organism>
<reference evidence="1" key="1">
    <citation type="submission" date="2022-04" db="EMBL/GenBank/DDBJ databases">
        <title>A functionally conserved STORR gene fusion in Papaver species that diverged 16.8 million years ago.</title>
        <authorList>
            <person name="Catania T."/>
        </authorList>
    </citation>
    <scope>NUCLEOTIDE SEQUENCE</scope>
    <source>
        <strain evidence="1">S-188037</strain>
    </source>
</reference>
<evidence type="ECO:0000313" key="2">
    <source>
        <dbReference type="Proteomes" id="UP001202328"/>
    </source>
</evidence>
<proteinExistence type="predicted"/>
<gene>
    <name evidence="1" type="ORF">MKW98_003855</name>
</gene>